<dbReference type="InterPro" id="IPR001304">
    <property type="entry name" value="C-type_lectin-like"/>
</dbReference>
<protein>
    <recommendedName>
        <fullName evidence="1">C-type lectin domain-containing protein</fullName>
    </recommendedName>
</protein>
<reference evidence="2 3" key="1">
    <citation type="submission" date="2019-01" db="EMBL/GenBank/DDBJ databases">
        <title>A draft genome assembly of the solar-powered sea slug Elysia chlorotica.</title>
        <authorList>
            <person name="Cai H."/>
            <person name="Li Q."/>
            <person name="Fang X."/>
            <person name="Li J."/>
            <person name="Curtis N.E."/>
            <person name="Altenburger A."/>
            <person name="Shibata T."/>
            <person name="Feng M."/>
            <person name="Maeda T."/>
            <person name="Schwartz J.A."/>
            <person name="Shigenobu S."/>
            <person name="Lundholm N."/>
            <person name="Nishiyama T."/>
            <person name="Yang H."/>
            <person name="Hasebe M."/>
            <person name="Li S."/>
            <person name="Pierce S.K."/>
            <person name="Wang J."/>
        </authorList>
    </citation>
    <scope>NUCLEOTIDE SEQUENCE [LARGE SCALE GENOMIC DNA]</scope>
    <source>
        <strain evidence="2">EC2010</strain>
        <tissue evidence="2">Whole organism of an adult</tissue>
    </source>
</reference>
<organism evidence="2 3">
    <name type="scientific">Elysia chlorotica</name>
    <name type="common">Eastern emerald elysia</name>
    <name type="synonym">Sea slug</name>
    <dbReference type="NCBI Taxonomy" id="188477"/>
    <lineage>
        <taxon>Eukaryota</taxon>
        <taxon>Metazoa</taxon>
        <taxon>Spiralia</taxon>
        <taxon>Lophotrochozoa</taxon>
        <taxon>Mollusca</taxon>
        <taxon>Gastropoda</taxon>
        <taxon>Heterobranchia</taxon>
        <taxon>Euthyneura</taxon>
        <taxon>Panpulmonata</taxon>
        <taxon>Sacoglossa</taxon>
        <taxon>Placobranchoidea</taxon>
        <taxon>Plakobranchidae</taxon>
        <taxon>Elysia</taxon>
    </lineage>
</organism>
<sequence length="139" mass="15944">MRMKLGVHFELKMGRSKSRSRYSFGRCYSYSWLILLLFITSTSSNFKCKNKGPGWTLDSDSGSCLKLYSSAAPFEEAVKTCQNHDSGLVSILNPEKKDFVYEQIIKSQRDEGFWIGANDEETEGVFMWKHINADVTFED</sequence>
<dbReference type="OrthoDB" id="6285913at2759"/>
<name>A0A3S1B7M6_ELYCH</name>
<feature type="domain" description="C-type lectin" evidence="1">
    <location>
        <begin position="60"/>
        <end position="139"/>
    </location>
</feature>
<dbReference type="SUPFAM" id="SSF56436">
    <property type="entry name" value="C-type lectin-like"/>
    <property type="match status" value="1"/>
</dbReference>
<dbReference type="PROSITE" id="PS50041">
    <property type="entry name" value="C_TYPE_LECTIN_2"/>
    <property type="match status" value="1"/>
</dbReference>
<dbReference type="Pfam" id="PF00059">
    <property type="entry name" value="Lectin_C"/>
    <property type="match status" value="1"/>
</dbReference>
<dbReference type="InterPro" id="IPR016186">
    <property type="entry name" value="C-type_lectin-like/link_sf"/>
</dbReference>
<evidence type="ECO:0000313" key="3">
    <source>
        <dbReference type="Proteomes" id="UP000271974"/>
    </source>
</evidence>
<dbReference type="PANTHER" id="PTHR22803">
    <property type="entry name" value="MANNOSE, PHOSPHOLIPASE, LECTIN RECEPTOR RELATED"/>
    <property type="match status" value="1"/>
</dbReference>
<dbReference type="Gene3D" id="3.10.100.10">
    <property type="entry name" value="Mannose-Binding Protein A, subunit A"/>
    <property type="match status" value="1"/>
</dbReference>
<dbReference type="EMBL" id="RQTK01000876">
    <property type="protein sequence ID" value="RUS74009.1"/>
    <property type="molecule type" value="Genomic_DNA"/>
</dbReference>
<gene>
    <name evidence="2" type="ORF">EGW08_018238</name>
</gene>
<evidence type="ECO:0000313" key="2">
    <source>
        <dbReference type="EMBL" id="RUS74009.1"/>
    </source>
</evidence>
<feature type="non-terminal residue" evidence="2">
    <location>
        <position position="139"/>
    </location>
</feature>
<keyword evidence="3" id="KW-1185">Reference proteome</keyword>
<comment type="caution">
    <text evidence="2">The sequence shown here is derived from an EMBL/GenBank/DDBJ whole genome shotgun (WGS) entry which is preliminary data.</text>
</comment>
<evidence type="ECO:0000259" key="1">
    <source>
        <dbReference type="PROSITE" id="PS50041"/>
    </source>
</evidence>
<proteinExistence type="predicted"/>
<accession>A0A3S1B7M6</accession>
<dbReference type="InterPro" id="IPR050111">
    <property type="entry name" value="C-type_lectin/snaclec_domain"/>
</dbReference>
<dbReference type="AlphaFoldDB" id="A0A3S1B7M6"/>
<dbReference type="InterPro" id="IPR016187">
    <property type="entry name" value="CTDL_fold"/>
</dbReference>
<dbReference type="Proteomes" id="UP000271974">
    <property type="component" value="Unassembled WGS sequence"/>
</dbReference>
<dbReference type="CDD" id="cd00037">
    <property type="entry name" value="CLECT"/>
    <property type="match status" value="1"/>
</dbReference>